<dbReference type="AlphaFoldDB" id="A0A0A1TDL8"/>
<keyword evidence="2" id="KW-1185">Reference proteome</keyword>
<dbReference type="Proteomes" id="UP000039046">
    <property type="component" value="Unassembled WGS sequence"/>
</dbReference>
<dbReference type="HOGENOM" id="CLU_611372_0_0_1"/>
<dbReference type="EMBL" id="CDHN01000002">
    <property type="protein sequence ID" value="CEJ87300.1"/>
    <property type="molecule type" value="Genomic_DNA"/>
</dbReference>
<reference evidence="1 2" key="1">
    <citation type="journal article" date="2015" name="Genome Announc.">
        <title>Draft Genome Sequence and Gene Annotation of the Entomopathogenic Fungus Verticillium hemipterigenum.</title>
        <authorList>
            <person name="Horn F."/>
            <person name="Habel A."/>
            <person name="Scharf D.H."/>
            <person name="Dworschak J."/>
            <person name="Brakhage A.A."/>
            <person name="Guthke R."/>
            <person name="Hertweck C."/>
            <person name="Linde J."/>
        </authorList>
    </citation>
    <scope>NUCLEOTIDE SEQUENCE [LARGE SCALE GENOMIC DNA]</scope>
</reference>
<evidence type="ECO:0000313" key="2">
    <source>
        <dbReference type="Proteomes" id="UP000039046"/>
    </source>
</evidence>
<name>A0A0A1TDL8_9HYPO</name>
<dbReference type="InterPro" id="IPR032675">
    <property type="entry name" value="LRR_dom_sf"/>
</dbReference>
<accession>A0A0A1TDL8</accession>
<proteinExistence type="predicted"/>
<evidence type="ECO:0000313" key="1">
    <source>
        <dbReference type="EMBL" id="CEJ87300.1"/>
    </source>
</evidence>
<dbReference type="SUPFAM" id="SSF52047">
    <property type="entry name" value="RNI-like"/>
    <property type="match status" value="1"/>
</dbReference>
<organism evidence="1 2">
    <name type="scientific">[Torrubiella] hemipterigena</name>
    <dbReference type="NCBI Taxonomy" id="1531966"/>
    <lineage>
        <taxon>Eukaryota</taxon>
        <taxon>Fungi</taxon>
        <taxon>Dikarya</taxon>
        <taxon>Ascomycota</taxon>
        <taxon>Pezizomycotina</taxon>
        <taxon>Sordariomycetes</taxon>
        <taxon>Hypocreomycetidae</taxon>
        <taxon>Hypocreales</taxon>
        <taxon>Clavicipitaceae</taxon>
        <taxon>Clavicipitaceae incertae sedis</taxon>
        <taxon>'Torrubiella' clade</taxon>
    </lineage>
</organism>
<evidence type="ECO:0008006" key="3">
    <source>
        <dbReference type="Google" id="ProtNLM"/>
    </source>
</evidence>
<sequence length="448" mass="51583">MMSFNNLPEELVLEIVNCIMSKYERRNQSRQRARALAQLTLVTRQLYRIATPHMYSYLRLSVAEGAHWITKLHDTLSTNPSLRDHVQEVDIIIREYDSEERRHTIRDQLGMVQRIASWFPSAKRIVFMDLYCKFPDEILHIIQNVARNADNLSSFEIDAPRPDFAMNNVLPTMLNFKNLQSLSLLGLFQSFTSPDAFVQNLKPGTGPITSLRIEGWGLSPQMLSGLIQWPRQLQHFRYEGRMSSISPEEVGEMLSVHRTTLETLKMVDISSSIDPEAHMINVSDFPALRGLCLSRWSFNRAGLAFSPAVGHKLVAPQLTDFGWQFGHAARQEDDLKDLQEDEIAWIRGLADFASDHQAKLNRVLVRFRPELWGLEILTPWALLRETSAYLEKRGIELVYDEPMYIIDPTPIQKGSIDKDLNIPWEAVRRSYLTRPFPGSAQRGRILPW</sequence>
<protein>
    <recommendedName>
        <fullName evidence="3">F-box domain-containing protein</fullName>
    </recommendedName>
</protein>
<dbReference type="Gene3D" id="3.80.10.10">
    <property type="entry name" value="Ribonuclease Inhibitor"/>
    <property type="match status" value="1"/>
</dbReference>
<dbReference type="OrthoDB" id="5138542at2759"/>
<gene>
    <name evidence="1" type="ORF">VHEMI04370</name>
</gene>